<dbReference type="Proteomes" id="UP000308149">
    <property type="component" value="Chromosome"/>
</dbReference>
<gene>
    <name evidence="2" type="ORF">FHQ07_04460</name>
</gene>
<reference evidence="2 3" key="1">
    <citation type="submission" date="2019-06" db="EMBL/GenBank/DDBJ databases">
        <title>Thermomonas aquatica sp. nov., isolated from an industrial wastewater treatment plant.</title>
        <authorList>
            <person name="Jeon J.H."/>
            <person name="Park D.-S."/>
        </authorList>
    </citation>
    <scope>NUCLEOTIDE SEQUENCE [LARGE SCALE GENOMIC DNA]</scope>
    <source>
        <strain evidence="2 3">SY21</strain>
    </source>
</reference>
<dbReference type="Gene3D" id="2.30.110.10">
    <property type="entry name" value="Electron Transport, Fmn-binding Protein, Chain A"/>
    <property type="match status" value="1"/>
</dbReference>
<accession>A0A5B7ZNZ2</accession>
<evidence type="ECO:0000313" key="2">
    <source>
        <dbReference type="EMBL" id="QDA56617.1"/>
    </source>
</evidence>
<dbReference type="Pfam" id="PF01243">
    <property type="entry name" value="PNPOx_N"/>
    <property type="match status" value="1"/>
</dbReference>
<dbReference type="OrthoDB" id="9796486at2"/>
<dbReference type="PANTHER" id="PTHR42815">
    <property type="entry name" value="FAD-BINDING, PUTATIVE (AFU_ORTHOLOGUE AFUA_6G07600)-RELATED"/>
    <property type="match status" value="1"/>
</dbReference>
<feature type="domain" description="Pyridoxamine 5'-phosphate oxidase N-terminal" evidence="1">
    <location>
        <begin position="36"/>
        <end position="135"/>
    </location>
</feature>
<evidence type="ECO:0000259" key="1">
    <source>
        <dbReference type="Pfam" id="PF01243"/>
    </source>
</evidence>
<evidence type="ECO:0000313" key="3">
    <source>
        <dbReference type="Proteomes" id="UP000308149"/>
    </source>
</evidence>
<dbReference type="RefSeq" id="WP_139715643.1">
    <property type="nucleotide sequence ID" value="NZ_CP040871.1"/>
</dbReference>
<dbReference type="EMBL" id="CP040871">
    <property type="protein sequence ID" value="QDA56617.1"/>
    <property type="molecule type" value="Genomic_DNA"/>
</dbReference>
<name>A0A5B7ZNZ2_9GAMM</name>
<dbReference type="InterPro" id="IPR011576">
    <property type="entry name" value="Pyridox_Oxase_N"/>
</dbReference>
<proteinExistence type="predicted"/>
<dbReference type="AlphaFoldDB" id="A0A5B7ZNZ2"/>
<dbReference type="PANTHER" id="PTHR42815:SF2">
    <property type="entry name" value="FAD-BINDING, PUTATIVE (AFU_ORTHOLOGUE AFUA_6G07600)-RELATED"/>
    <property type="match status" value="1"/>
</dbReference>
<protein>
    <submittedName>
        <fullName evidence="2">Pyridoxamine 5'-phosphate oxidase family protein</fullName>
    </submittedName>
</protein>
<keyword evidence="3" id="KW-1185">Reference proteome</keyword>
<dbReference type="InterPro" id="IPR012349">
    <property type="entry name" value="Split_barrel_FMN-bd"/>
</dbReference>
<sequence length="202" mass="23028">MADDPMYHEGMRQLQDVRDTRRLADRLEQVIVRTAFTDEDRAFIERSAMFFIATADADGHPDCSYKGGLPGFVQVLDERTLAVPDYDGNGMYRSWGNVRANPHVGLLFLDFENPKRLRVNGTAQVLEDDPLRAQYPGCVFVVRITAQRIFPNCPRYLHRMQLVEHSAHAPRPGYTPPVPAWKSFEAFRDALPARDRPGDKPD</sequence>
<dbReference type="KEGG" id="thes:FHQ07_04460"/>
<organism evidence="2 3">
    <name type="scientific">Thermomonas aquatica</name>
    <dbReference type="NCBI Taxonomy" id="2202149"/>
    <lineage>
        <taxon>Bacteria</taxon>
        <taxon>Pseudomonadati</taxon>
        <taxon>Pseudomonadota</taxon>
        <taxon>Gammaproteobacteria</taxon>
        <taxon>Lysobacterales</taxon>
        <taxon>Lysobacteraceae</taxon>
        <taxon>Thermomonas</taxon>
    </lineage>
</organism>
<dbReference type="SUPFAM" id="SSF50475">
    <property type="entry name" value="FMN-binding split barrel"/>
    <property type="match status" value="1"/>
</dbReference>